<evidence type="ECO:0000259" key="1">
    <source>
        <dbReference type="Pfam" id="PF13946"/>
    </source>
</evidence>
<reference evidence="3" key="1">
    <citation type="journal article" date="2019" name="Int. J. Syst. Evol. Microbiol.">
        <title>The Global Catalogue of Microorganisms (GCM) 10K type strain sequencing project: providing services to taxonomists for standard genome sequencing and annotation.</title>
        <authorList>
            <consortium name="The Broad Institute Genomics Platform"/>
            <consortium name="The Broad Institute Genome Sequencing Center for Infectious Disease"/>
            <person name="Wu L."/>
            <person name="Ma J."/>
        </authorList>
    </citation>
    <scope>NUCLEOTIDE SEQUENCE [LARGE SCALE GENOMIC DNA]</scope>
    <source>
        <strain evidence="3">JCM 9933</strain>
    </source>
</reference>
<evidence type="ECO:0000313" key="3">
    <source>
        <dbReference type="Proteomes" id="UP001501588"/>
    </source>
</evidence>
<name>A0ABP3QGE0_9PROT</name>
<dbReference type="InterPro" id="IPR025282">
    <property type="entry name" value="DUF4214"/>
</dbReference>
<dbReference type="EMBL" id="BAAAFZ010000045">
    <property type="protein sequence ID" value="GAA0588327.1"/>
    <property type="molecule type" value="Genomic_DNA"/>
</dbReference>
<protein>
    <recommendedName>
        <fullName evidence="1">DUF4214 domain-containing protein</fullName>
    </recommendedName>
</protein>
<proteinExistence type="predicted"/>
<dbReference type="Proteomes" id="UP001501588">
    <property type="component" value="Unassembled WGS sequence"/>
</dbReference>
<sequence length="109" mass="11792">MGPPLPRAGEAPGRPSRTDTYATILDRLPDADGLANWTAARNAGMVNAFISSPEFQSRFDALSNQDFVARMYPAALDLPAEVPGLAAWTSRARQQRALTPRRGAGLRLQ</sequence>
<evidence type="ECO:0000313" key="2">
    <source>
        <dbReference type="EMBL" id="GAA0588327.1"/>
    </source>
</evidence>
<accession>A0ABP3QGE0</accession>
<feature type="domain" description="DUF4214" evidence="1">
    <location>
        <begin position="47"/>
        <end position="90"/>
    </location>
</feature>
<comment type="caution">
    <text evidence="2">The sequence shown here is derived from an EMBL/GenBank/DDBJ whole genome shotgun (WGS) entry which is preliminary data.</text>
</comment>
<organism evidence="2 3">
    <name type="scientific">Craurococcus roseus</name>
    <dbReference type="NCBI Taxonomy" id="77585"/>
    <lineage>
        <taxon>Bacteria</taxon>
        <taxon>Pseudomonadati</taxon>
        <taxon>Pseudomonadota</taxon>
        <taxon>Alphaproteobacteria</taxon>
        <taxon>Acetobacterales</taxon>
        <taxon>Acetobacteraceae</taxon>
        <taxon>Craurococcus</taxon>
    </lineage>
</organism>
<dbReference type="Pfam" id="PF13946">
    <property type="entry name" value="DUF4214"/>
    <property type="match status" value="1"/>
</dbReference>
<gene>
    <name evidence="2" type="ORF">GCM10009416_28400</name>
</gene>
<keyword evidence="3" id="KW-1185">Reference proteome</keyword>